<evidence type="ECO:0000313" key="3">
    <source>
        <dbReference type="Proteomes" id="UP001495910"/>
    </source>
</evidence>
<name>A0ABU9PQJ5_9BURK</name>
<evidence type="ECO:0000259" key="1">
    <source>
        <dbReference type="Pfam" id="PF13340"/>
    </source>
</evidence>
<dbReference type="EMBL" id="JBANDC010000002">
    <property type="protein sequence ID" value="MEM4986261.1"/>
    <property type="molecule type" value="Genomic_DNA"/>
</dbReference>
<comment type="caution">
    <text evidence="2">The sequence shown here is derived from an EMBL/GenBank/DDBJ whole genome shotgun (WGS) entry which is preliminary data.</text>
</comment>
<dbReference type="Pfam" id="PF13340">
    <property type="entry name" value="DUF4096"/>
    <property type="match status" value="1"/>
</dbReference>
<gene>
    <name evidence="2" type="ORF">V8G57_02560</name>
</gene>
<protein>
    <submittedName>
        <fullName evidence="2">Transposase</fullName>
    </submittedName>
</protein>
<reference evidence="2 3" key="1">
    <citation type="submission" date="2024-02" db="EMBL/GenBank/DDBJ databases">
        <title>Draft genome sequence of Collimonas sp. strain H4R21, an effective mineral-weathering bacterial strain isolated from the beech rhizosphere.</title>
        <authorList>
            <person name="Morin E."/>
            <person name="Uroz S."/>
            <person name="Leveau J.H.J."/>
            <person name="Kumar R."/>
            <person name="Rey M.W."/>
            <person name="Pham J."/>
        </authorList>
    </citation>
    <scope>NUCLEOTIDE SEQUENCE [LARGE SCALE GENOMIC DNA]</scope>
    <source>
        <strain evidence="2 3">H4R21</strain>
    </source>
</reference>
<dbReference type="RefSeq" id="WP_342828081.1">
    <property type="nucleotide sequence ID" value="NZ_JBANDC010000002.1"/>
</dbReference>
<proteinExistence type="predicted"/>
<keyword evidence="3" id="KW-1185">Reference proteome</keyword>
<feature type="domain" description="Insertion element IS402-like" evidence="1">
    <location>
        <begin position="11"/>
        <end position="79"/>
    </location>
</feature>
<sequence length="144" mass="16987">MKSIKYTGKLLDEQWEKVAHILSRASGLNLAQHDYRMFIEAVLWVILNKKAWVDMPDHFGSAKSIYTRFYRWNENAVWYLLARRSTGDQELHGMLTKINDRCDFLNRRRERRSQDRTATHPEITLLPTNCQSYVPQSDLIKSAT</sequence>
<dbReference type="InterPro" id="IPR025161">
    <property type="entry name" value="IS402-like_dom"/>
</dbReference>
<evidence type="ECO:0000313" key="2">
    <source>
        <dbReference type="EMBL" id="MEM4986261.1"/>
    </source>
</evidence>
<dbReference type="InterPro" id="IPR052909">
    <property type="entry name" value="Transposase_6_like"/>
</dbReference>
<dbReference type="Proteomes" id="UP001495910">
    <property type="component" value="Unassembled WGS sequence"/>
</dbReference>
<organism evidence="2 3">
    <name type="scientific">Collimonas rhizosphaerae</name>
    <dbReference type="NCBI Taxonomy" id="3126357"/>
    <lineage>
        <taxon>Bacteria</taxon>
        <taxon>Pseudomonadati</taxon>
        <taxon>Pseudomonadota</taxon>
        <taxon>Betaproteobacteria</taxon>
        <taxon>Burkholderiales</taxon>
        <taxon>Oxalobacteraceae</taxon>
        <taxon>Collimonas</taxon>
    </lineage>
</organism>
<dbReference type="PANTHER" id="PTHR46637">
    <property type="entry name" value="TIS1421-TRANSPOSASE PROTEIN A"/>
    <property type="match status" value="1"/>
</dbReference>
<dbReference type="PANTHER" id="PTHR46637:SF1">
    <property type="entry name" value="BLL5188 PROTEIN"/>
    <property type="match status" value="1"/>
</dbReference>
<accession>A0ABU9PQJ5</accession>